<gene>
    <name evidence="1" type="ORF">AHMF7605_11610</name>
</gene>
<keyword evidence="2" id="KW-1185">Reference proteome</keyword>
<evidence type="ECO:0000313" key="1">
    <source>
        <dbReference type="EMBL" id="PSR54118.1"/>
    </source>
</evidence>
<dbReference type="Proteomes" id="UP000240357">
    <property type="component" value="Unassembled WGS sequence"/>
</dbReference>
<protein>
    <submittedName>
        <fullName evidence="1">Uncharacterized protein</fullName>
    </submittedName>
</protein>
<accession>A0A2T2YF78</accession>
<evidence type="ECO:0000313" key="2">
    <source>
        <dbReference type="Proteomes" id="UP000240357"/>
    </source>
</evidence>
<dbReference type="AlphaFoldDB" id="A0A2T2YF78"/>
<sequence>MNTWQLCPKCNGEKGYYGTLNLTKFGYETCKICAGAGIISTLTGLPPANTHTPVVSTQNCKVELQVGNAKTILVDKDDPRLLQ</sequence>
<organism evidence="1 2">
    <name type="scientific">Adhaeribacter arboris</name>
    <dbReference type="NCBI Taxonomy" id="2072846"/>
    <lineage>
        <taxon>Bacteria</taxon>
        <taxon>Pseudomonadati</taxon>
        <taxon>Bacteroidota</taxon>
        <taxon>Cytophagia</taxon>
        <taxon>Cytophagales</taxon>
        <taxon>Hymenobacteraceae</taxon>
        <taxon>Adhaeribacter</taxon>
    </lineage>
</organism>
<comment type="caution">
    <text evidence="1">The sequence shown here is derived from an EMBL/GenBank/DDBJ whole genome shotgun (WGS) entry which is preliminary data.</text>
</comment>
<name>A0A2T2YF78_9BACT</name>
<proteinExistence type="predicted"/>
<reference evidence="1 2" key="1">
    <citation type="submission" date="2018-03" db="EMBL/GenBank/DDBJ databases">
        <title>Adhaeribacter sp. HMF7605 Genome sequencing and assembly.</title>
        <authorList>
            <person name="Kang H."/>
            <person name="Kang J."/>
            <person name="Cha I."/>
            <person name="Kim H."/>
            <person name="Joh K."/>
        </authorList>
    </citation>
    <scope>NUCLEOTIDE SEQUENCE [LARGE SCALE GENOMIC DNA]</scope>
    <source>
        <strain evidence="1 2">HMF7605</strain>
    </source>
</reference>
<dbReference type="EMBL" id="PYFT01000001">
    <property type="protein sequence ID" value="PSR54118.1"/>
    <property type="molecule type" value="Genomic_DNA"/>
</dbReference>